<evidence type="ECO:0000313" key="2">
    <source>
        <dbReference type="Proteomes" id="UP001597061"/>
    </source>
</evidence>
<organism evidence="1 2">
    <name type="scientific">Mariniflexile jejuense</name>
    <dbReference type="NCBI Taxonomy" id="1173582"/>
    <lineage>
        <taxon>Bacteria</taxon>
        <taxon>Pseudomonadati</taxon>
        <taxon>Bacteroidota</taxon>
        <taxon>Flavobacteriia</taxon>
        <taxon>Flavobacteriales</taxon>
        <taxon>Flavobacteriaceae</taxon>
        <taxon>Mariniflexile</taxon>
    </lineage>
</organism>
<proteinExistence type="predicted"/>
<dbReference type="Proteomes" id="UP001597061">
    <property type="component" value="Unassembled WGS sequence"/>
</dbReference>
<dbReference type="RefSeq" id="WP_379926379.1">
    <property type="nucleotide sequence ID" value="NZ_JBHTJI010000008.1"/>
</dbReference>
<dbReference type="Gene3D" id="2.160.20.110">
    <property type="match status" value="2"/>
</dbReference>
<gene>
    <name evidence="1" type="ORF">ACFQ1R_11560</name>
</gene>
<name>A0ABW3JKC4_9FLAO</name>
<reference evidence="2" key="1">
    <citation type="journal article" date="2019" name="Int. J. Syst. Evol. Microbiol.">
        <title>The Global Catalogue of Microorganisms (GCM) 10K type strain sequencing project: providing services to taxonomists for standard genome sequencing and annotation.</title>
        <authorList>
            <consortium name="The Broad Institute Genomics Platform"/>
            <consortium name="The Broad Institute Genome Sequencing Center for Infectious Disease"/>
            <person name="Wu L."/>
            <person name="Ma J."/>
        </authorList>
    </citation>
    <scope>NUCLEOTIDE SEQUENCE [LARGE SCALE GENOMIC DNA]</scope>
    <source>
        <strain evidence="2">CCUG 62414</strain>
    </source>
</reference>
<dbReference type="EMBL" id="JBHTJI010000008">
    <property type="protein sequence ID" value="MFD0990736.1"/>
    <property type="molecule type" value="Genomic_DNA"/>
</dbReference>
<evidence type="ECO:0008006" key="3">
    <source>
        <dbReference type="Google" id="ProtNLM"/>
    </source>
</evidence>
<evidence type="ECO:0000313" key="1">
    <source>
        <dbReference type="EMBL" id="MFD0990736.1"/>
    </source>
</evidence>
<accession>A0ABW3JKC4</accession>
<protein>
    <recommendedName>
        <fullName evidence="3">GLUG motif-containing protein</fullName>
    </recommendedName>
</protein>
<keyword evidence="2" id="KW-1185">Reference proteome</keyword>
<feature type="non-terminal residue" evidence="1">
    <location>
        <position position="1"/>
    </location>
</feature>
<sequence>TLANIKNLPKIDNMRKLILPLILLYTVLFSCESETANPADNEEVPIESDCKEIIPSIWVKGDGSISNPYQIESAEHLFYLAQQVNDTLSVSINDYTSKYFKLVSDINLSCKSWTPIGGLKTDYIFNGHFDGNNKSISNIVIDYPEKNYVGFFGIIGYNSSIKNLLLEGDVNGYDFVGGIVGTSLSKSITNSSFTGNVIGNDNVGGLLGYETSNGVKIENCSFNGIIKGNEKVGGVVGRSVRNTLENCSANLTSLNGNFEVGGITGYSSGDMIKNCFSLGDIGGENMVGGVTGWAEFSTNFEDSNFNGSLSGKTKIGGIVGYLSGDSKISKCYNKGIIETSGVEVGGIVGSLYNGTVELSYNIGNISGIARCGGIVGRCDALNNKISYIENCYNIGSINCNSLAAGIVGGAGIADIKYCYNIGLVPNTSRRISDNDNIVVYDYDGFSTTVNVTACYFLEGDYQFSTDGISKSISEMKSSTFINQLNGAANILWKSDISPNINSGFPILNWQ</sequence>
<comment type="caution">
    <text evidence="1">The sequence shown here is derived from an EMBL/GenBank/DDBJ whole genome shotgun (WGS) entry which is preliminary data.</text>
</comment>